<evidence type="ECO:0000313" key="2">
    <source>
        <dbReference type="EMBL" id="KAG2116058.1"/>
    </source>
</evidence>
<feature type="signal peptide" evidence="1">
    <location>
        <begin position="1"/>
        <end position="22"/>
    </location>
</feature>
<dbReference type="EMBL" id="JABBWM010000007">
    <property type="protein sequence ID" value="KAG2116058.1"/>
    <property type="molecule type" value="Genomic_DNA"/>
</dbReference>
<feature type="chain" id="PRO_5040411349" description="ER membrane protein complex subunit 10" evidence="1">
    <location>
        <begin position="23"/>
        <end position="232"/>
    </location>
</feature>
<dbReference type="PANTHER" id="PTHR39219:SF1">
    <property type="entry name" value="ER MEMBRANE PROTEIN COMPLEX SUBUNIT 10"/>
    <property type="match status" value="1"/>
</dbReference>
<name>A0A9P7FFH8_9AGAM</name>
<proteinExistence type="predicted"/>
<accession>A0A9P7FFH8</accession>
<dbReference type="GeneID" id="64698215"/>
<keyword evidence="1" id="KW-0732">Signal</keyword>
<dbReference type="OrthoDB" id="1894652at2759"/>
<organism evidence="2 3">
    <name type="scientific">Suillus discolor</name>
    <dbReference type="NCBI Taxonomy" id="1912936"/>
    <lineage>
        <taxon>Eukaryota</taxon>
        <taxon>Fungi</taxon>
        <taxon>Dikarya</taxon>
        <taxon>Basidiomycota</taxon>
        <taxon>Agaricomycotina</taxon>
        <taxon>Agaricomycetes</taxon>
        <taxon>Agaricomycetidae</taxon>
        <taxon>Boletales</taxon>
        <taxon>Suillineae</taxon>
        <taxon>Suillaceae</taxon>
        <taxon>Suillus</taxon>
    </lineage>
</organism>
<dbReference type="CDD" id="cd22209">
    <property type="entry name" value="EMC10"/>
    <property type="match status" value="1"/>
</dbReference>
<sequence>MYTPISFALLVTSSLFCQLVTSQTHESTELHLIHRVVHPDLPVTPWAELGTVTVPSFKSISPTGSAASLSLAESLRDDLTEFSEAVDPNMQGAMYHVAIERPESEGPVSSIKACLLPSSTSANVVIHFSATGEPFAIDYSVSPVPQDGICPVTNMGSYPAHNASVVLKSPRMAPLPELRIPPPLTPEGEPVAPVPEKSFVQKYWIYMVVVLGALLISGPAEDSPSGDGKGGK</sequence>
<reference evidence="2" key="1">
    <citation type="journal article" date="2020" name="New Phytol.">
        <title>Comparative genomics reveals dynamic genome evolution in host specialist ectomycorrhizal fungi.</title>
        <authorList>
            <person name="Lofgren L.A."/>
            <person name="Nguyen N.H."/>
            <person name="Vilgalys R."/>
            <person name="Ruytinx J."/>
            <person name="Liao H.L."/>
            <person name="Branco S."/>
            <person name="Kuo A."/>
            <person name="LaButti K."/>
            <person name="Lipzen A."/>
            <person name="Andreopoulos W."/>
            <person name="Pangilinan J."/>
            <person name="Riley R."/>
            <person name="Hundley H."/>
            <person name="Na H."/>
            <person name="Barry K."/>
            <person name="Grigoriev I.V."/>
            <person name="Stajich J.E."/>
            <person name="Kennedy P.G."/>
        </authorList>
    </citation>
    <scope>NUCLEOTIDE SEQUENCE</scope>
    <source>
        <strain evidence="2">FC423</strain>
    </source>
</reference>
<keyword evidence="3" id="KW-1185">Reference proteome</keyword>
<protein>
    <recommendedName>
        <fullName evidence="4">ER membrane protein complex subunit 10</fullName>
    </recommendedName>
</protein>
<dbReference type="AlphaFoldDB" id="A0A9P7FFH8"/>
<dbReference type="RefSeq" id="XP_041297437.1">
    <property type="nucleotide sequence ID" value="XM_041435956.1"/>
</dbReference>
<dbReference type="Pfam" id="PF21203">
    <property type="entry name" value="ECM10"/>
    <property type="match status" value="1"/>
</dbReference>
<gene>
    <name evidence="2" type="ORF">F5147DRAFT_675827</name>
</gene>
<evidence type="ECO:0000256" key="1">
    <source>
        <dbReference type="SAM" id="SignalP"/>
    </source>
</evidence>
<evidence type="ECO:0008006" key="4">
    <source>
        <dbReference type="Google" id="ProtNLM"/>
    </source>
</evidence>
<dbReference type="Proteomes" id="UP000823399">
    <property type="component" value="Unassembled WGS sequence"/>
</dbReference>
<evidence type="ECO:0000313" key="3">
    <source>
        <dbReference type="Proteomes" id="UP000823399"/>
    </source>
</evidence>
<comment type="caution">
    <text evidence="2">The sequence shown here is derived from an EMBL/GenBank/DDBJ whole genome shotgun (WGS) entry which is preliminary data.</text>
</comment>
<dbReference type="PANTHER" id="PTHR39219">
    <property type="entry name" value="ER MEMBRANE PROTEIN COMPLEX SUBUNIT 10"/>
    <property type="match status" value="1"/>
</dbReference>